<dbReference type="PANTHER" id="PTHR44329:SF298">
    <property type="entry name" value="MIXED LINEAGE KINASE DOMAIN-LIKE PROTEIN"/>
    <property type="match status" value="1"/>
</dbReference>
<dbReference type="InterPro" id="IPR000719">
    <property type="entry name" value="Prot_kinase_dom"/>
</dbReference>
<dbReference type="CDD" id="cd21037">
    <property type="entry name" value="MLKL_NTD"/>
    <property type="match status" value="1"/>
</dbReference>
<keyword evidence="5" id="KW-1185">Reference proteome</keyword>
<protein>
    <submittedName>
        <fullName evidence="4">Mixed lineage kinase domain-like protein</fullName>
    </submittedName>
</protein>
<evidence type="ECO:0000313" key="5">
    <source>
        <dbReference type="Proteomes" id="UP001623349"/>
    </source>
</evidence>
<dbReference type="InterPro" id="IPR001245">
    <property type="entry name" value="Ser-Thr/Tyr_kinase_cat_dom"/>
</dbReference>
<keyword evidence="2" id="KW-0067">ATP-binding</keyword>
<evidence type="ECO:0000256" key="2">
    <source>
        <dbReference type="ARBA" id="ARBA00022840"/>
    </source>
</evidence>
<name>A0ABQ0F310_APOSI</name>
<dbReference type="SUPFAM" id="SSF56112">
    <property type="entry name" value="Protein kinase-like (PK-like)"/>
    <property type="match status" value="1"/>
</dbReference>
<evidence type="ECO:0000259" key="3">
    <source>
        <dbReference type="PROSITE" id="PS50011"/>
    </source>
</evidence>
<reference evidence="4 5" key="1">
    <citation type="submission" date="2024-08" db="EMBL/GenBank/DDBJ databases">
        <title>The draft genome of Apodemus speciosus.</title>
        <authorList>
            <person name="Nabeshima K."/>
            <person name="Suzuki S."/>
            <person name="Onuma M."/>
        </authorList>
    </citation>
    <scope>NUCLEOTIDE SEQUENCE [LARGE SCALE GENOMIC DNA]</scope>
    <source>
        <strain evidence="4">IB14-021</strain>
    </source>
</reference>
<dbReference type="Proteomes" id="UP001623349">
    <property type="component" value="Unassembled WGS sequence"/>
</dbReference>
<gene>
    <name evidence="4" type="ORF">APTSU1_000890000</name>
</gene>
<feature type="domain" description="Protein kinase" evidence="3">
    <location>
        <begin position="193"/>
        <end position="520"/>
    </location>
</feature>
<dbReference type="PROSITE" id="PS50011">
    <property type="entry name" value="PROTEIN_KINASE_DOM"/>
    <property type="match status" value="1"/>
</dbReference>
<evidence type="ECO:0000313" key="4">
    <source>
        <dbReference type="EMBL" id="GAB1293668.1"/>
    </source>
</evidence>
<dbReference type="Pfam" id="PF07714">
    <property type="entry name" value="PK_Tyr_Ser-Thr"/>
    <property type="match status" value="2"/>
</dbReference>
<dbReference type="Pfam" id="PF22215">
    <property type="entry name" value="MLKL_N"/>
    <property type="match status" value="1"/>
</dbReference>
<dbReference type="EMBL" id="BAAFST010000008">
    <property type="protein sequence ID" value="GAB1293668.1"/>
    <property type="molecule type" value="Genomic_DNA"/>
</dbReference>
<dbReference type="Gene3D" id="1.20.930.20">
    <property type="entry name" value="Adaptor protein Cbl, N-terminal domain"/>
    <property type="match status" value="1"/>
</dbReference>
<keyword evidence="1" id="KW-0547">Nucleotide-binding</keyword>
<accession>A0ABQ0F310</accession>
<dbReference type="PANTHER" id="PTHR44329">
    <property type="entry name" value="SERINE/THREONINE-PROTEIN KINASE TNNI3K-RELATED"/>
    <property type="match status" value="1"/>
</dbReference>
<dbReference type="InterPro" id="IPR011009">
    <property type="entry name" value="Kinase-like_dom_sf"/>
</dbReference>
<comment type="caution">
    <text evidence="4">The sequence shown here is derived from an EMBL/GenBank/DDBJ whole genome shotgun (WGS) entry which is preliminary data.</text>
</comment>
<dbReference type="Gene3D" id="3.30.200.20">
    <property type="entry name" value="Phosphorylase Kinase, domain 1"/>
    <property type="match status" value="1"/>
</dbReference>
<evidence type="ECO:0000256" key="1">
    <source>
        <dbReference type="ARBA" id="ARBA00022741"/>
    </source>
</evidence>
<dbReference type="InterPro" id="IPR054000">
    <property type="entry name" value="MLKL_N"/>
</dbReference>
<dbReference type="InterPro" id="IPR051681">
    <property type="entry name" value="Ser/Thr_Kinases-Pseudokinases"/>
</dbReference>
<dbReference type="InterPro" id="IPR059179">
    <property type="entry name" value="MLKL-like_MCAfunc"/>
</dbReference>
<proteinExistence type="predicted"/>
<organism evidence="4 5">
    <name type="scientific">Apodemus speciosus</name>
    <name type="common">Large Japanese field mouse</name>
    <dbReference type="NCBI Taxonomy" id="105296"/>
    <lineage>
        <taxon>Eukaryota</taxon>
        <taxon>Metazoa</taxon>
        <taxon>Chordata</taxon>
        <taxon>Craniata</taxon>
        <taxon>Vertebrata</taxon>
        <taxon>Euteleostomi</taxon>
        <taxon>Mammalia</taxon>
        <taxon>Eutheria</taxon>
        <taxon>Euarchontoglires</taxon>
        <taxon>Glires</taxon>
        <taxon>Rodentia</taxon>
        <taxon>Myomorpha</taxon>
        <taxon>Muroidea</taxon>
        <taxon>Muridae</taxon>
        <taxon>Murinae</taxon>
        <taxon>Apodemus</taxon>
    </lineage>
</organism>
<dbReference type="InterPro" id="IPR036537">
    <property type="entry name" value="Adaptor_Cbl_N_dom_sf"/>
</dbReference>
<dbReference type="Gene3D" id="1.10.510.10">
    <property type="entry name" value="Transferase(Phosphotransferase) domain 1"/>
    <property type="match status" value="1"/>
</dbReference>
<sequence length="574" mass="65516">MDKLGQVIDLGKLIYEQCETMKYCRKQCQRLGNRVHGLLQPLQKLQAQGKKNLPDDITAALSRFEEALKEANQQIEKFRKKSNIWKFVTVGSDKILFHEVNEKLRDVWEQLLLLLQVDQWKSVVSDVSQPASWQQEDRQDAEEDGNENMKVILMQLQISVEEINKTLKQCSLKPTQEIRQDLQIKEILKEHLGPPWIKLKTNKMSTIYKGEYHRSPVTIKVFNNPQAESVGIVRLTFKDEIKTMKKFDSPNILRIFGICIDETVKPPEFSIVMEYCELGTLRELLDREKDLTMSVRSLLALRAARGLYRLHYSKTLHRNISSSSFLVASGYQVKTVVSLCSSGCPGTCSVDQDGLKLTEIHLPLPPTFWGFELSKTQTSISRTTKSTKAERFSSTAYVSPEMLEYPYHKYDINAEIYRFLEIKFKRVWHDERFACQVTHLTSSTFSFSFGIVLWEIATGKIPFEGCDSKKIYELVAKDKKQEPVGPDCPELLREIINECRAQEPSQRPSLDGILERLPAVEEPTDRRVSLCSPGCPGTHSVDQAGLELRNPPASASQVLGLKACATNAQLYSEF</sequence>